<sequence length="31" mass="3664">EKQKEGKKKMKMIGRVEIPKDAFLKLFNKNS</sequence>
<proteinExistence type="predicted"/>
<dbReference type="EMBL" id="PCTD01000149">
    <property type="protein sequence ID" value="PIP64293.1"/>
    <property type="molecule type" value="Genomic_DNA"/>
</dbReference>
<dbReference type="AlphaFoldDB" id="A0A2H0C307"/>
<organism evidence="2 3">
    <name type="scientific">Candidatus Roizmanbacteria bacterium CG22_combo_CG10-13_8_21_14_all_33_16</name>
    <dbReference type="NCBI Taxonomy" id="1974859"/>
    <lineage>
        <taxon>Bacteria</taxon>
        <taxon>Candidatus Roizmaniibacteriota</taxon>
    </lineage>
</organism>
<name>A0A2H0C307_9BACT</name>
<feature type="domain" description="GTP-binding protein LepA C-terminal" evidence="1">
    <location>
        <begin position="1"/>
        <end position="27"/>
    </location>
</feature>
<evidence type="ECO:0000313" key="3">
    <source>
        <dbReference type="Proteomes" id="UP000230802"/>
    </source>
</evidence>
<dbReference type="Proteomes" id="UP000230802">
    <property type="component" value="Unassembled WGS sequence"/>
</dbReference>
<dbReference type="InterPro" id="IPR013842">
    <property type="entry name" value="LepA_CTD"/>
</dbReference>
<dbReference type="Pfam" id="PF06421">
    <property type="entry name" value="LepA_C"/>
    <property type="match status" value="1"/>
</dbReference>
<reference evidence="2 3" key="1">
    <citation type="submission" date="2017-09" db="EMBL/GenBank/DDBJ databases">
        <title>Depth-based differentiation of microbial function through sediment-hosted aquifers and enrichment of novel symbionts in the deep terrestrial subsurface.</title>
        <authorList>
            <person name="Probst A.J."/>
            <person name="Ladd B."/>
            <person name="Jarett J.K."/>
            <person name="Geller-Mcgrath D.E."/>
            <person name="Sieber C.M."/>
            <person name="Emerson J.B."/>
            <person name="Anantharaman K."/>
            <person name="Thomas B.C."/>
            <person name="Malmstrom R."/>
            <person name="Stieglmeier M."/>
            <person name="Klingl A."/>
            <person name="Woyke T."/>
            <person name="Ryan C.M."/>
            <person name="Banfield J.F."/>
        </authorList>
    </citation>
    <scope>NUCLEOTIDE SEQUENCE [LARGE SCALE GENOMIC DNA]</scope>
    <source>
        <strain evidence="2">CG22_combo_CG10-13_8_21_14_all_33_16</strain>
    </source>
</reference>
<accession>A0A2H0C307</accession>
<evidence type="ECO:0000259" key="1">
    <source>
        <dbReference type="Pfam" id="PF06421"/>
    </source>
</evidence>
<feature type="non-terminal residue" evidence="2">
    <location>
        <position position="1"/>
    </location>
</feature>
<protein>
    <recommendedName>
        <fullName evidence="1">GTP-binding protein LepA C-terminal domain-containing protein</fullName>
    </recommendedName>
</protein>
<evidence type="ECO:0000313" key="2">
    <source>
        <dbReference type="EMBL" id="PIP64293.1"/>
    </source>
</evidence>
<comment type="caution">
    <text evidence="2">The sequence shown here is derived from an EMBL/GenBank/DDBJ whole genome shotgun (WGS) entry which is preliminary data.</text>
</comment>
<gene>
    <name evidence="2" type="ORF">COW96_03310</name>
</gene>